<organism evidence="1 2">
    <name type="scientific">Lentinus tigrinus ALCF2SS1-6</name>
    <dbReference type="NCBI Taxonomy" id="1328759"/>
    <lineage>
        <taxon>Eukaryota</taxon>
        <taxon>Fungi</taxon>
        <taxon>Dikarya</taxon>
        <taxon>Basidiomycota</taxon>
        <taxon>Agaricomycotina</taxon>
        <taxon>Agaricomycetes</taxon>
        <taxon>Polyporales</taxon>
        <taxon>Polyporaceae</taxon>
        <taxon>Lentinus</taxon>
    </lineage>
</organism>
<accession>A0A5C2RW08</accession>
<sequence length="271" mass="30845">MAHLERLAKAGKDWTASDLDAFNIQVVCENAKEFFRVPELPQVPPTIPRELLTTAADLQDFTSRELPQSARNFLVHLADSMPQHGNQALIAGFAQLVLDMTGFRKDMIERVVLQRHPVRFRMDGSDVIASPACCLMKRTSPTHMHMLFVEVHKEMYSAFNAVARLVADAIAGFQHNNTVRRMRAEPERKAETFVGIAFVFASPTFYKITVTQELSKAVNDGTYADDRTIIEQFVPRVPRPETFDDEGMKDVRNRSWRAVEFMKLDRNTGFI</sequence>
<gene>
    <name evidence="1" type="ORF">L227DRAFT_616122</name>
</gene>
<evidence type="ECO:0000313" key="2">
    <source>
        <dbReference type="Proteomes" id="UP000313359"/>
    </source>
</evidence>
<evidence type="ECO:0008006" key="3">
    <source>
        <dbReference type="Google" id="ProtNLM"/>
    </source>
</evidence>
<evidence type="ECO:0000313" key="1">
    <source>
        <dbReference type="EMBL" id="RPD54466.1"/>
    </source>
</evidence>
<protein>
    <recommendedName>
        <fullName evidence="3">Fungal-type protein kinase domain-containing protein</fullName>
    </recommendedName>
</protein>
<keyword evidence="2" id="KW-1185">Reference proteome</keyword>
<name>A0A5C2RW08_9APHY</name>
<dbReference type="AlphaFoldDB" id="A0A5C2RW08"/>
<dbReference type="Proteomes" id="UP000313359">
    <property type="component" value="Unassembled WGS sequence"/>
</dbReference>
<reference evidence="1" key="1">
    <citation type="journal article" date="2018" name="Genome Biol. Evol.">
        <title>Genomics and development of Lentinus tigrinus, a white-rot wood-decaying mushroom with dimorphic fruiting bodies.</title>
        <authorList>
            <person name="Wu B."/>
            <person name="Xu Z."/>
            <person name="Knudson A."/>
            <person name="Carlson A."/>
            <person name="Chen N."/>
            <person name="Kovaka S."/>
            <person name="LaButti K."/>
            <person name="Lipzen A."/>
            <person name="Pennachio C."/>
            <person name="Riley R."/>
            <person name="Schakwitz W."/>
            <person name="Umezawa K."/>
            <person name="Ohm R.A."/>
            <person name="Grigoriev I.V."/>
            <person name="Nagy L.G."/>
            <person name="Gibbons J."/>
            <person name="Hibbett D."/>
        </authorList>
    </citation>
    <scope>NUCLEOTIDE SEQUENCE [LARGE SCALE GENOMIC DNA]</scope>
    <source>
        <strain evidence="1">ALCF2SS1-6</strain>
    </source>
</reference>
<proteinExistence type="predicted"/>
<dbReference type="EMBL" id="ML122305">
    <property type="protein sequence ID" value="RPD54466.1"/>
    <property type="molecule type" value="Genomic_DNA"/>
</dbReference>
<dbReference type="OrthoDB" id="2741261at2759"/>